<dbReference type="RefSeq" id="XP_016756627.1">
    <property type="nucleotide sequence ID" value="XM_016907273.1"/>
</dbReference>
<reference evidence="2 3" key="1">
    <citation type="journal article" date="2012" name="PLoS Pathog.">
        <title>Diverse lifestyles and strategies of plant pathogenesis encoded in the genomes of eighteen Dothideomycetes fungi.</title>
        <authorList>
            <person name="Ohm R.A."/>
            <person name="Feau N."/>
            <person name="Henrissat B."/>
            <person name="Schoch C.L."/>
            <person name="Horwitz B.A."/>
            <person name="Barry K.W."/>
            <person name="Condon B.J."/>
            <person name="Copeland A.C."/>
            <person name="Dhillon B."/>
            <person name="Glaser F."/>
            <person name="Hesse C.N."/>
            <person name="Kosti I."/>
            <person name="LaButti K."/>
            <person name="Lindquist E.A."/>
            <person name="Lucas S."/>
            <person name="Salamov A.A."/>
            <person name="Bradshaw R.E."/>
            <person name="Ciuffetti L."/>
            <person name="Hamelin R.C."/>
            <person name="Kema G.H.J."/>
            <person name="Lawrence C."/>
            <person name="Scott J.A."/>
            <person name="Spatafora J.W."/>
            <person name="Turgeon B.G."/>
            <person name="de Wit P.J.G.M."/>
            <person name="Zhong S."/>
            <person name="Goodwin S.B."/>
            <person name="Grigoriev I.V."/>
        </authorList>
    </citation>
    <scope>NUCLEOTIDE SEQUENCE [LARGE SCALE GENOMIC DNA]</scope>
    <source>
        <strain evidence="2 3">SO2202</strain>
    </source>
</reference>
<feature type="region of interest" description="Disordered" evidence="1">
    <location>
        <begin position="30"/>
        <end position="108"/>
    </location>
</feature>
<dbReference type="GeneID" id="27904410"/>
<accession>M3CXV8</accession>
<feature type="compositionally biased region" description="Polar residues" evidence="1">
    <location>
        <begin position="33"/>
        <end position="51"/>
    </location>
</feature>
<dbReference type="Proteomes" id="UP000016931">
    <property type="component" value="Unassembled WGS sequence"/>
</dbReference>
<dbReference type="EMBL" id="KB456271">
    <property type="protein sequence ID" value="EMF08506.1"/>
    <property type="molecule type" value="Genomic_DNA"/>
</dbReference>
<dbReference type="AlphaFoldDB" id="M3CXV8"/>
<dbReference type="eggNOG" id="ENOG502S7ZU">
    <property type="taxonomic scope" value="Eukaryota"/>
</dbReference>
<gene>
    <name evidence="2" type="ORF">SEPMUDRAFT_152152</name>
</gene>
<proteinExistence type="predicted"/>
<feature type="compositionally biased region" description="Low complexity" evidence="1">
    <location>
        <begin position="52"/>
        <end position="63"/>
    </location>
</feature>
<dbReference type="InterPro" id="IPR024368">
    <property type="entry name" value="Ecl1/2/3"/>
</dbReference>
<dbReference type="Pfam" id="PF12855">
    <property type="entry name" value="Ecl1"/>
    <property type="match status" value="1"/>
</dbReference>
<evidence type="ECO:0000256" key="1">
    <source>
        <dbReference type="SAM" id="MobiDB-lite"/>
    </source>
</evidence>
<evidence type="ECO:0000313" key="3">
    <source>
        <dbReference type="Proteomes" id="UP000016931"/>
    </source>
</evidence>
<dbReference type="OrthoDB" id="2563506at2759"/>
<name>M3CXV8_SPHMS</name>
<sequence length="136" mass="14929">MDCFQDFCLHCDRDSPDGPYCSQHCKLADLERSNPSSPTSTASQSGRFWTQSASLSSSRPQSSYLAWSQSDKQMMDARQLTPSSSRTSLSSASSRTTTTTTTTTSGSYSTEAKAQLNDYFSSFDQAKAAKRRSSTR</sequence>
<dbReference type="OMA" id="CLVCDRQ"/>
<organism evidence="2 3">
    <name type="scientific">Sphaerulina musiva (strain SO2202)</name>
    <name type="common">Poplar stem canker fungus</name>
    <name type="synonym">Septoria musiva</name>
    <dbReference type="NCBI Taxonomy" id="692275"/>
    <lineage>
        <taxon>Eukaryota</taxon>
        <taxon>Fungi</taxon>
        <taxon>Dikarya</taxon>
        <taxon>Ascomycota</taxon>
        <taxon>Pezizomycotina</taxon>
        <taxon>Dothideomycetes</taxon>
        <taxon>Dothideomycetidae</taxon>
        <taxon>Mycosphaerellales</taxon>
        <taxon>Mycosphaerellaceae</taxon>
        <taxon>Sphaerulina</taxon>
    </lineage>
</organism>
<evidence type="ECO:0000313" key="2">
    <source>
        <dbReference type="EMBL" id="EMF08506.1"/>
    </source>
</evidence>
<keyword evidence="3" id="KW-1185">Reference proteome</keyword>
<dbReference type="HOGENOM" id="CLU_099513_2_0_1"/>
<protein>
    <submittedName>
        <fullName evidence="2">Uncharacterized protein</fullName>
    </submittedName>
</protein>
<feature type="compositionally biased region" description="Low complexity" evidence="1">
    <location>
        <begin position="81"/>
        <end position="108"/>
    </location>
</feature>